<dbReference type="EMBL" id="CP036426">
    <property type="protein sequence ID" value="QDV36653.1"/>
    <property type="molecule type" value="Genomic_DNA"/>
</dbReference>
<feature type="transmembrane region" description="Helical" evidence="1">
    <location>
        <begin position="86"/>
        <end position="108"/>
    </location>
</feature>
<feature type="transmembrane region" description="Helical" evidence="1">
    <location>
        <begin position="20"/>
        <end position="41"/>
    </location>
</feature>
<dbReference type="KEGG" id="tpla:ElP_45820"/>
<evidence type="ECO:0000313" key="2">
    <source>
        <dbReference type="EMBL" id="QDV36653.1"/>
    </source>
</evidence>
<keyword evidence="3" id="KW-1185">Reference proteome</keyword>
<keyword evidence="1" id="KW-0812">Transmembrane</keyword>
<keyword evidence="1" id="KW-0472">Membrane</keyword>
<organism evidence="2 3">
    <name type="scientific">Tautonia plasticadhaerens</name>
    <dbReference type="NCBI Taxonomy" id="2527974"/>
    <lineage>
        <taxon>Bacteria</taxon>
        <taxon>Pseudomonadati</taxon>
        <taxon>Planctomycetota</taxon>
        <taxon>Planctomycetia</taxon>
        <taxon>Isosphaerales</taxon>
        <taxon>Isosphaeraceae</taxon>
        <taxon>Tautonia</taxon>
    </lineage>
</organism>
<dbReference type="OrthoDB" id="9859084at2"/>
<dbReference type="AlphaFoldDB" id="A0A518H728"/>
<sequence length="116" mass="13056">MAHRRRRPRRWGRIGCALEIMLGVLFSIVHLGVAWGISGWWPRVLAVPPSDPRRILFSIYWWPPMHLLGHAAEGAGAPAGGITNLMLLPLAWVVCSAYGWLTAIALCLPSRLRRRR</sequence>
<dbReference type="Proteomes" id="UP000317835">
    <property type="component" value="Chromosome"/>
</dbReference>
<evidence type="ECO:0000313" key="3">
    <source>
        <dbReference type="Proteomes" id="UP000317835"/>
    </source>
</evidence>
<evidence type="ECO:0000256" key="1">
    <source>
        <dbReference type="SAM" id="Phobius"/>
    </source>
</evidence>
<accession>A0A518H728</accession>
<keyword evidence="1" id="KW-1133">Transmembrane helix</keyword>
<name>A0A518H728_9BACT</name>
<proteinExistence type="predicted"/>
<dbReference type="RefSeq" id="WP_145273258.1">
    <property type="nucleotide sequence ID" value="NZ_CP036426.1"/>
</dbReference>
<reference evidence="2 3" key="1">
    <citation type="submission" date="2019-02" db="EMBL/GenBank/DDBJ databases">
        <title>Deep-cultivation of Planctomycetes and their phenomic and genomic characterization uncovers novel biology.</title>
        <authorList>
            <person name="Wiegand S."/>
            <person name="Jogler M."/>
            <person name="Boedeker C."/>
            <person name="Pinto D."/>
            <person name="Vollmers J."/>
            <person name="Rivas-Marin E."/>
            <person name="Kohn T."/>
            <person name="Peeters S.H."/>
            <person name="Heuer A."/>
            <person name="Rast P."/>
            <person name="Oberbeckmann S."/>
            <person name="Bunk B."/>
            <person name="Jeske O."/>
            <person name="Meyerdierks A."/>
            <person name="Storesund J.E."/>
            <person name="Kallscheuer N."/>
            <person name="Luecker S."/>
            <person name="Lage O.M."/>
            <person name="Pohl T."/>
            <person name="Merkel B.J."/>
            <person name="Hornburger P."/>
            <person name="Mueller R.-W."/>
            <person name="Bruemmer F."/>
            <person name="Labrenz M."/>
            <person name="Spormann A.M."/>
            <person name="Op den Camp H."/>
            <person name="Overmann J."/>
            <person name="Amann R."/>
            <person name="Jetten M.S.M."/>
            <person name="Mascher T."/>
            <person name="Medema M.H."/>
            <person name="Devos D.P."/>
            <person name="Kaster A.-K."/>
            <person name="Ovreas L."/>
            <person name="Rohde M."/>
            <person name="Galperin M.Y."/>
            <person name="Jogler C."/>
        </authorList>
    </citation>
    <scope>NUCLEOTIDE SEQUENCE [LARGE SCALE GENOMIC DNA]</scope>
    <source>
        <strain evidence="2 3">ElP</strain>
    </source>
</reference>
<gene>
    <name evidence="2" type="ORF">ElP_45820</name>
</gene>
<protein>
    <submittedName>
        <fullName evidence="2">Uncharacterized protein</fullName>
    </submittedName>
</protein>